<sequence length="72" mass="8021">MDSGGASCIRDWRVIRRGRVDIVGNPRDRIQCTAEVASGRSVTHSRRLDIGNAQSRLSLTFGQSLDSSQYRK</sequence>
<dbReference type="AlphaFoldDB" id="A0A2A6B891"/>
<keyword evidence="2" id="KW-1185">Reference proteome</keyword>
<name>A0A2A6B891_PRIPA</name>
<protein>
    <submittedName>
        <fullName evidence="1">Uncharacterized protein</fullName>
    </submittedName>
</protein>
<dbReference type="Proteomes" id="UP000005239">
    <property type="component" value="Unassembled WGS sequence"/>
</dbReference>
<dbReference type="EnsemblMetazoa" id="PPA43815.1">
    <property type="protein sequence ID" value="PPA43815.1"/>
    <property type="gene ID" value="WBGene00282184"/>
</dbReference>
<proteinExistence type="predicted"/>
<gene>
    <name evidence="1" type="primary">WBGene00282184</name>
</gene>
<reference evidence="2" key="1">
    <citation type="journal article" date="2008" name="Nat. Genet.">
        <title>The Pristionchus pacificus genome provides a unique perspective on nematode lifestyle and parasitism.</title>
        <authorList>
            <person name="Dieterich C."/>
            <person name="Clifton S.W."/>
            <person name="Schuster L.N."/>
            <person name="Chinwalla A."/>
            <person name="Delehaunty K."/>
            <person name="Dinkelacker I."/>
            <person name="Fulton L."/>
            <person name="Fulton R."/>
            <person name="Godfrey J."/>
            <person name="Minx P."/>
            <person name="Mitreva M."/>
            <person name="Roeseler W."/>
            <person name="Tian H."/>
            <person name="Witte H."/>
            <person name="Yang S.P."/>
            <person name="Wilson R.K."/>
            <person name="Sommer R.J."/>
        </authorList>
    </citation>
    <scope>NUCLEOTIDE SEQUENCE [LARGE SCALE GENOMIC DNA]</scope>
    <source>
        <strain evidence="2">PS312</strain>
    </source>
</reference>
<organism evidence="1 2">
    <name type="scientific">Pristionchus pacificus</name>
    <name type="common">Parasitic nematode worm</name>
    <dbReference type="NCBI Taxonomy" id="54126"/>
    <lineage>
        <taxon>Eukaryota</taxon>
        <taxon>Metazoa</taxon>
        <taxon>Ecdysozoa</taxon>
        <taxon>Nematoda</taxon>
        <taxon>Chromadorea</taxon>
        <taxon>Rhabditida</taxon>
        <taxon>Rhabditina</taxon>
        <taxon>Diplogasteromorpha</taxon>
        <taxon>Diplogasteroidea</taxon>
        <taxon>Neodiplogasteridae</taxon>
        <taxon>Pristionchus</taxon>
    </lineage>
</organism>
<evidence type="ECO:0000313" key="1">
    <source>
        <dbReference type="EnsemblMetazoa" id="PPA43815.1"/>
    </source>
</evidence>
<accession>A0A8R1UYE5</accession>
<evidence type="ECO:0000313" key="2">
    <source>
        <dbReference type="Proteomes" id="UP000005239"/>
    </source>
</evidence>
<accession>A0A2A6B891</accession>
<reference evidence="1" key="2">
    <citation type="submission" date="2022-06" db="UniProtKB">
        <authorList>
            <consortium name="EnsemblMetazoa"/>
        </authorList>
    </citation>
    <scope>IDENTIFICATION</scope>
    <source>
        <strain evidence="1">PS312</strain>
    </source>
</reference>